<feature type="transmembrane region" description="Helical" evidence="1">
    <location>
        <begin position="66"/>
        <end position="86"/>
    </location>
</feature>
<proteinExistence type="predicted"/>
<evidence type="ECO:0000313" key="3">
    <source>
        <dbReference type="Proteomes" id="UP001158986"/>
    </source>
</evidence>
<dbReference type="EMBL" id="CAKLCB010000221">
    <property type="protein sequence ID" value="CAH0517064.1"/>
    <property type="molecule type" value="Genomic_DNA"/>
</dbReference>
<organism evidence="2 3">
    <name type="scientific">Peronospora belbahrii</name>
    <dbReference type="NCBI Taxonomy" id="622444"/>
    <lineage>
        <taxon>Eukaryota</taxon>
        <taxon>Sar</taxon>
        <taxon>Stramenopiles</taxon>
        <taxon>Oomycota</taxon>
        <taxon>Peronosporomycetes</taxon>
        <taxon>Peronosporales</taxon>
        <taxon>Peronosporaceae</taxon>
        <taxon>Peronospora</taxon>
    </lineage>
</organism>
<keyword evidence="1" id="KW-1133">Transmembrane helix</keyword>
<protein>
    <submittedName>
        <fullName evidence="2">Uncharacterized protein</fullName>
    </submittedName>
</protein>
<keyword evidence="1" id="KW-0472">Membrane</keyword>
<gene>
    <name evidence="2" type="ORF">PBS001_LOCUS3695</name>
</gene>
<dbReference type="Proteomes" id="UP001158986">
    <property type="component" value="Unassembled WGS sequence"/>
</dbReference>
<name>A0ABN8CWU2_9STRA</name>
<evidence type="ECO:0000256" key="1">
    <source>
        <dbReference type="SAM" id="Phobius"/>
    </source>
</evidence>
<reference evidence="2 3" key="1">
    <citation type="submission" date="2021-11" db="EMBL/GenBank/DDBJ databases">
        <authorList>
            <person name="Islam A."/>
            <person name="Islam S."/>
            <person name="Flora M.S."/>
            <person name="Rahman M."/>
            <person name="Ziaur R.M."/>
            <person name="Epstein J.H."/>
            <person name="Hassan M."/>
            <person name="Klassen M."/>
            <person name="Woodard K."/>
            <person name="Webb A."/>
            <person name="Webby R.J."/>
            <person name="El Zowalaty M.E."/>
        </authorList>
    </citation>
    <scope>NUCLEOTIDE SEQUENCE [LARGE SCALE GENOMIC DNA]</scope>
    <source>
        <strain evidence="2">Pbs1</strain>
    </source>
</reference>
<accession>A0ABN8CWU2</accession>
<sequence length="104" mass="11865">MLMETKTILLGNVDAAKQFVKDILEEFGMENSKLVKTHQDPGLKLTKSCAKEVEIMQKRWQTSFTNGFDGSCILWYVLVLTVLLQWKYLVSLQPTVSNPLKEDA</sequence>
<comment type="caution">
    <text evidence="2">The sequence shown here is derived from an EMBL/GenBank/DDBJ whole genome shotgun (WGS) entry which is preliminary data.</text>
</comment>
<keyword evidence="1" id="KW-0812">Transmembrane</keyword>
<evidence type="ECO:0000313" key="2">
    <source>
        <dbReference type="EMBL" id="CAH0517064.1"/>
    </source>
</evidence>
<keyword evidence="3" id="KW-1185">Reference proteome</keyword>